<gene>
    <name evidence="1" type="ORF">GMOD_00004185</name>
</gene>
<evidence type="ECO:0000313" key="1">
    <source>
        <dbReference type="EMBL" id="RMZ68034.1"/>
    </source>
</evidence>
<sequence>MCSQYTLFFIGRQDDKQTVIIRVLMRFKYEKKREKQASKAIPTTSIVFRKTAEKKHCLGGIIFF</sequence>
<evidence type="ECO:0000313" key="2">
    <source>
        <dbReference type="Proteomes" id="UP000265663"/>
    </source>
</evidence>
<reference evidence="1 2" key="1">
    <citation type="journal article" date="2014" name="PLoS ONE">
        <title>De novo Genome Assembly of the Fungal Plant Pathogen Pyrenophora semeniperda.</title>
        <authorList>
            <person name="Soliai M.M."/>
            <person name="Meyer S.E."/>
            <person name="Udall J.A."/>
            <person name="Elzinga D.E."/>
            <person name="Hermansen R.A."/>
            <person name="Bodily P.M."/>
            <person name="Hart A.A."/>
            <person name="Coleman C.E."/>
        </authorList>
    </citation>
    <scope>NUCLEOTIDE SEQUENCE [LARGE SCALE GENOMIC DNA]</scope>
    <source>
        <strain evidence="1 2">CCB06</strain>
        <tissue evidence="1">Mycelium</tissue>
    </source>
</reference>
<dbReference type="Proteomes" id="UP000265663">
    <property type="component" value="Unassembled WGS sequence"/>
</dbReference>
<dbReference type="AlphaFoldDB" id="A0A3M7M0U7"/>
<accession>A0A3M7M0U7</accession>
<proteinExistence type="predicted"/>
<protein>
    <submittedName>
        <fullName evidence="1">Uncharacterized protein</fullName>
    </submittedName>
</protein>
<dbReference type="EMBL" id="KE747814">
    <property type="protein sequence ID" value="RMZ68034.1"/>
    <property type="molecule type" value="Genomic_DNA"/>
</dbReference>
<keyword evidence="2" id="KW-1185">Reference proteome</keyword>
<name>A0A3M7M0U7_9PLEO</name>
<organism evidence="1 2">
    <name type="scientific">Pyrenophora seminiperda CCB06</name>
    <dbReference type="NCBI Taxonomy" id="1302712"/>
    <lineage>
        <taxon>Eukaryota</taxon>
        <taxon>Fungi</taxon>
        <taxon>Dikarya</taxon>
        <taxon>Ascomycota</taxon>
        <taxon>Pezizomycotina</taxon>
        <taxon>Dothideomycetes</taxon>
        <taxon>Pleosporomycetidae</taxon>
        <taxon>Pleosporales</taxon>
        <taxon>Pleosporineae</taxon>
        <taxon>Pleosporaceae</taxon>
        <taxon>Pyrenophora</taxon>
    </lineage>
</organism>